<evidence type="ECO:0000313" key="1">
    <source>
        <dbReference type="EMBL" id="GAA5501152.1"/>
    </source>
</evidence>
<dbReference type="RefSeq" id="WP_353541125.1">
    <property type="nucleotide sequence ID" value="NZ_BAABRN010000007.1"/>
</dbReference>
<proteinExistence type="predicted"/>
<accession>A0ABP9V7B6</accession>
<keyword evidence="2" id="KW-1185">Reference proteome</keyword>
<protein>
    <submittedName>
        <fullName evidence="1">Uncharacterized protein</fullName>
    </submittedName>
</protein>
<gene>
    <name evidence="1" type="ORF">Dxin01_00883</name>
</gene>
<dbReference type="EMBL" id="BAABRN010000007">
    <property type="protein sequence ID" value="GAA5501152.1"/>
    <property type="molecule type" value="Genomic_DNA"/>
</dbReference>
<evidence type="ECO:0000313" key="2">
    <source>
        <dbReference type="Proteomes" id="UP001458946"/>
    </source>
</evidence>
<name>A0ABP9V7B6_9DEIO</name>
<comment type="caution">
    <text evidence="1">The sequence shown here is derived from an EMBL/GenBank/DDBJ whole genome shotgun (WGS) entry which is preliminary data.</text>
</comment>
<organism evidence="1 2">
    <name type="scientific">Deinococcus xinjiangensis</name>
    <dbReference type="NCBI Taxonomy" id="457454"/>
    <lineage>
        <taxon>Bacteria</taxon>
        <taxon>Thermotogati</taxon>
        <taxon>Deinococcota</taxon>
        <taxon>Deinococci</taxon>
        <taxon>Deinococcales</taxon>
        <taxon>Deinococcaceae</taxon>
        <taxon>Deinococcus</taxon>
    </lineage>
</organism>
<sequence length="125" mass="13575">MARGTSIYALGSGKKIGEIGGSPWLEQGGLIFFVPDSPAPPLSHPQVLEVTIWNPKLALSAVKQMNYVIPSRPKCGLLSEEPADYANEISGPYLLARRADNCGLFVARVKWAQPSYTKPELLPPK</sequence>
<reference evidence="1 2" key="1">
    <citation type="submission" date="2024-02" db="EMBL/GenBank/DDBJ databases">
        <title>Deinococcus xinjiangensis NBRC 107630.</title>
        <authorList>
            <person name="Ichikawa N."/>
            <person name="Katano-Makiyama Y."/>
            <person name="Hidaka K."/>
        </authorList>
    </citation>
    <scope>NUCLEOTIDE SEQUENCE [LARGE SCALE GENOMIC DNA]</scope>
    <source>
        <strain evidence="1 2">NBRC 107630</strain>
    </source>
</reference>
<dbReference type="Proteomes" id="UP001458946">
    <property type="component" value="Unassembled WGS sequence"/>
</dbReference>